<keyword evidence="1" id="KW-1133">Transmembrane helix</keyword>
<protein>
    <submittedName>
        <fullName evidence="2">Uncharacterized protein</fullName>
    </submittedName>
</protein>
<keyword evidence="1" id="KW-0812">Transmembrane</keyword>
<organism evidence="2">
    <name type="scientific">marine metagenome</name>
    <dbReference type="NCBI Taxonomy" id="408172"/>
    <lineage>
        <taxon>unclassified sequences</taxon>
        <taxon>metagenomes</taxon>
        <taxon>ecological metagenomes</taxon>
    </lineage>
</organism>
<gene>
    <name evidence="2" type="ORF">METZ01_LOCUS307379</name>
</gene>
<dbReference type="AlphaFoldDB" id="A0A382N2J3"/>
<evidence type="ECO:0000313" key="2">
    <source>
        <dbReference type="EMBL" id="SVC54525.1"/>
    </source>
</evidence>
<accession>A0A382N2J3</accession>
<reference evidence="2" key="1">
    <citation type="submission" date="2018-05" db="EMBL/GenBank/DDBJ databases">
        <authorList>
            <person name="Lanie J.A."/>
            <person name="Ng W.-L."/>
            <person name="Kazmierczak K.M."/>
            <person name="Andrzejewski T.M."/>
            <person name="Davidsen T.M."/>
            <person name="Wayne K.J."/>
            <person name="Tettelin H."/>
            <person name="Glass J.I."/>
            <person name="Rusch D."/>
            <person name="Podicherti R."/>
            <person name="Tsui H.-C.T."/>
            <person name="Winkler M.E."/>
        </authorList>
    </citation>
    <scope>NUCLEOTIDE SEQUENCE</scope>
</reference>
<sequence>MTTRREFVLFLGQGATILALPQVISTVPNIQKKLALATDKPNAISLDKFKFDYKAYSAVIASSVGAFLLTYKDELVLFLTLVLAAIIILYSGIPLTEQMIWYLVG</sequence>
<keyword evidence="1" id="KW-0472">Membrane</keyword>
<evidence type="ECO:0000256" key="1">
    <source>
        <dbReference type="SAM" id="Phobius"/>
    </source>
</evidence>
<name>A0A382N2J3_9ZZZZ</name>
<proteinExistence type="predicted"/>
<dbReference type="EMBL" id="UINC01097099">
    <property type="protein sequence ID" value="SVC54525.1"/>
    <property type="molecule type" value="Genomic_DNA"/>
</dbReference>
<feature type="transmembrane region" description="Helical" evidence="1">
    <location>
        <begin position="75"/>
        <end position="93"/>
    </location>
</feature>